<evidence type="ECO:0000313" key="2">
    <source>
        <dbReference type="Proteomes" id="UP000077519"/>
    </source>
</evidence>
<reference evidence="1 2" key="1">
    <citation type="submission" date="2016-03" db="EMBL/GenBank/DDBJ databases">
        <title>Genome sequence of Rhodococcus kyotonensis KB10.</title>
        <authorList>
            <person name="Jeong H."/>
            <person name="Hong C.E."/>
            <person name="Jo S.H."/>
            <person name="Park J.M."/>
        </authorList>
    </citation>
    <scope>NUCLEOTIDE SEQUENCE [LARGE SCALE GENOMIC DNA]</scope>
    <source>
        <strain evidence="1 2">KB10</strain>
    </source>
</reference>
<sequence>MSAVNGVPGKWLQVVVPDNGTFSLSGNGDPGGATGETTIFAVEFEVTGLQAVATSGNQYLAAEFNVPSGVFPSEVS</sequence>
<evidence type="ECO:0000313" key="1">
    <source>
        <dbReference type="EMBL" id="OAK54849.1"/>
    </source>
</evidence>
<organism evidence="1 2">
    <name type="scientific">Rhodococcoides kyotonense</name>
    <dbReference type="NCBI Taxonomy" id="398843"/>
    <lineage>
        <taxon>Bacteria</taxon>
        <taxon>Bacillati</taxon>
        <taxon>Actinomycetota</taxon>
        <taxon>Actinomycetes</taxon>
        <taxon>Mycobacteriales</taxon>
        <taxon>Nocardiaceae</taxon>
        <taxon>Rhodococcoides</taxon>
    </lineage>
</organism>
<comment type="caution">
    <text evidence="1">The sequence shown here is derived from an EMBL/GenBank/DDBJ whole genome shotgun (WGS) entry which is preliminary data.</text>
</comment>
<accession>A0A177YHZ5</accession>
<dbReference type="Proteomes" id="UP000077519">
    <property type="component" value="Unassembled WGS sequence"/>
</dbReference>
<proteinExistence type="predicted"/>
<dbReference type="EMBL" id="LVHI01000012">
    <property type="protein sequence ID" value="OAK54849.1"/>
    <property type="molecule type" value="Genomic_DNA"/>
</dbReference>
<dbReference type="AlphaFoldDB" id="A0A177YHZ5"/>
<gene>
    <name evidence="1" type="ORF">A3K89_05930</name>
</gene>
<dbReference type="RefSeq" id="WP_068425821.1">
    <property type="nucleotide sequence ID" value="NZ_LVHI01000012.1"/>
</dbReference>
<keyword evidence="2" id="KW-1185">Reference proteome</keyword>
<protein>
    <submittedName>
        <fullName evidence="1">Uncharacterized protein</fullName>
    </submittedName>
</protein>
<name>A0A177YHZ5_9NOCA</name>